<evidence type="ECO:0000256" key="4">
    <source>
        <dbReference type="ARBA" id="ARBA00023006"/>
    </source>
</evidence>
<evidence type="ECO:0000256" key="1">
    <source>
        <dbReference type="ARBA" id="ARBA00004419"/>
    </source>
</evidence>
<comment type="caution">
    <text evidence="11">The sequence shown here is derived from an EMBL/GenBank/DDBJ whole genome shotgun (WGS) entry which is preliminary data.</text>
</comment>
<evidence type="ECO:0000256" key="9">
    <source>
        <dbReference type="ARBA" id="ARBA00023329"/>
    </source>
</evidence>
<keyword evidence="5" id="KW-0805">Transcription regulation</keyword>
<dbReference type="GO" id="GO:0005776">
    <property type="term" value="C:autophagosome"/>
    <property type="evidence" value="ECO:0007669"/>
    <property type="project" value="UniProtKB-SubCell"/>
</dbReference>
<dbReference type="GO" id="GO:0000045">
    <property type="term" value="P:autophagosome assembly"/>
    <property type="evidence" value="ECO:0007669"/>
    <property type="project" value="TreeGrafter"/>
</dbReference>
<evidence type="ECO:0008006" key="13">
    <source>
        <dbReference type="Google" id="ProtNLM"/>
    </source>
</evidence>
<evidence type="ECO:0000256" key="3">
    <source>
        <dbReference type="ARBA" id="ARBA00022490"/>
    </source>
</evidence>
<comment type="subcellular location">
    <subcellularLocation>
        <location evidence="2">Cytoplasm</location>
        <location evidence="2">Cytosol</location>
    </subcellularLocation>
    <subcellularLocation>
        <location evidence="1">Cytoplasmic vesicle</location>
        <location evidence="1">Autophagosome</location>
    </subcellularLocation>
    <subcellularLocation>
        <location evidence="10">Nucleus</location>
        <location evidence="10">Nuclear body</location>
    </subcellularLocation>
</comment>
<reference evidence="11" key="1">
    <citation type="submission" date="2021-01" db="EMBL/GenBank/DDBJ databases">
        <authorList>
            <person name="Zahm M."/>
            <person name="Roques C."/>
            <person name="Cabau C."/>
            <person name="Klopp C."/>
            <person name="Donnadieu C."/>
            <person name="Jouanno E."/>
            <person name="Lampietro C."/>
            <person name="Louis A."/>
            <person name="Herpin A."/>
            <person name="Echchiki A."/>
            <person name="Berthelot C."/>
            <person name="Parey E."/>
            <person name="Roest-Crollius H."/>
            <person name="Braasch I."/>
            <person name="Postlethwait J."/>
            <person name="Bobe J."/>
            <person name="Montfort J."/>
            <person name="Bouchez O."/>
            <person name="Begum T."/>
            <person name="Mejri S."/>
            <person name="Adams A."/>
            <person name="Chen W.-J."/>
            <person name="Guiguen Y."/>
        </authorList>
    </citation>
    <scope>NUCLEOTIDE SEQUENCE</scope>
    <source>
        <tissue evidence="11">Blood</tissue>
    </source>
</reference>
<evidence type="ECO:0000313" key="12">
    <source>
        <dbReference type="Proteomes" id="UP000829720"/>
    </source>
</evidence>
<dbReference type="GO" id="GO:0031410">
    <property type="term" value="C:cytoplasmic vesicle"/>
    <property type="evidence" value="ECO:0007669"/>
    <property type="project" value="UniProtKB-KW"/>
</dbReference>
<keyword evidence="8" id="KW-0539">Nucleus</keyword>
<evidence type="ECO:0000256" key="7">
    <source>
        <dbReference type="ARBA" id="ARBA00023163"/>
    </source>
</evidence>
<dbReference type="GO" id="GO:0005829">
    <property type="term" value="C:cytosol"/>
    <property type="evidence" value="ECO:0007669"/>
    <property type="project" value="UniProtKB-SubCell"/>
</dbReference>
<dbReference type="PANTHER" id="PTHR31671:SF4">
    <property type="entry name" value="SI:CH211-260E23.9"/>
    <property type="match status" value="1"/>
</dbReference>
<dbReference type="OrthoDB" id="10041339at2759"/>
<dbReference type="GO" id="GO:0045893">
    <property type="term" value="P:positive regulation of DNA-templated transcription"/>
    <property type="evidence" value="ECO:0007669"/>
    <property type="project" value="TreeGrafter"/>
</dbReference>
<protein>
    <recommendedName>
        <fullName evidence="13">Tumor protein p53-inducible nuclear protein 1</fullName>
    </recommendedName>
</protein>
<evidence type="ECO:0000256" key="6">
    <source>
        <dbReference type="ARBA" id="ARBA00023159"/>
    </source>
</evidence>
<dbReference type="PANTHER" id="PTHR31671">
    <property type="entry name" value="DIABETES AND OBESITY REGULATED, ISOFORM G"/>
    <property type="match status" value="1"/>
</dbReference>
<gene>
    <name evidence="11" type="ORF">AGOR_G00171270</name>
</gene>
<keyword evidence="12" id="KW-1185">Reference proteome</keyword>
<keyword evidence="7" id="KW-0804">Transcription</keyword>
<evidence type="ECO:0000256" key="2">
    <source>
        <dbReference type="ARBA" id="ARBA00004514"/>
    </source>
</evidence>
<dbReference type="EMBL" id="JAERUA010000015">
    <property type="protein sequence ID" value="KAI1890204.1"/>
    <property type="molecule type" value="Genomic_DNA"/>
</dbReference>
<dbReference type="GO" id="GO:0016604">
    <property type="term" value="C:nuclear body"/>
    <property type="evidence" value="ECO:0007669"/>
    <property type="project" value="UniProtKB-SubCell"/>
</dbReference>
<proteinExistence type="predicted"/>
<keyword evidence="4" id="KW-0072">Autophagy</keyword>
<name>A0A8T3D3D2_9TELE</name>
<sequence>MIRKVLALLRASNEDCTNESDVVEDTETCEDLLEFEEGDWVIIEIHEGQALAPPEVDPLENLLIEHPSMSVYQLRCQRSQEDVRSDEEEDEDSPRPVTVRCPVPWRATAWGRTLDRDNHIHTVQRARAHAERRKLTRATLCRQNLVKTCPSVKRYGYFKQPCQRLYNY</sequence>
<organism evidence="11 12">
    <name type="scientific">Albula goreensis</name>
    <dbReference type="NCBI Taxonomy" id="1534307"/>
    <lineage>
        <taxon>Eukaryota</taxon>
        <taxon>Metazoa</taxon>
        <taxon>Chordata</taxon>
        <taxon>Craniata</taxon>
        <taxon>Vertebrata</taxon>
        <taxon>Euteleostomi</taxon>
        <taxon>Actinopterygii</taxon>
        <taxon>Neopterygii</taxon>
        <taxon>Teleostei</taxon>
        <taxon>Albuliformes</taxon>
        <taxon>Albulidae</taxon>
        <taxon>Albula</taxon>
    </lineage>
</organism>
<evidence type="ECO:0000256" key="10">
    <source>
        <dbReference type="ARBA" id="ARBA00034306"/>
    </source>
</evidence>
<evidence type="ECO:0000256" key="8">
    <source>
        <dbReference type="ARBA" id="ARBA00023242"/>
    </source>
</evidence>
<keyword evidence="9" id="KW-0968">Cytoplasmic vesicle</keyword>
<evidence type="ECO:0000313" key="11">
    <source>
        <dbReference type="EMBL" id="KAI1890204.1"/>
    </source>
</evidence>
<evidence type="ECO:0000256" key="5">
    <source>
        <dbReference type="ARBA" id="ARBA00023015"/>
    </source>
</evidence>
<accession>A0A8T3D3D2</accession>
<keyword evidence="6" id="KW-0010">Activator</keyword>
<dbReference type="AlphaFoldDB" id="A0A8T3D3D2"/>
<dbReference type="Pfam" id="PF14839">
    <property type="entry name" value="DOR"/>
    <property type="match status" value="1"/>
</dbReference>
<dbReference type="InterPro" id="IPR029431">
    <property type="entry name" value="TP53INP"/>
</dbReference>
<keyword evidence="3" id="KW-0963">Cytoplasm</keyword>
<dbReference type="Proteomes" id="UP000829720">
    <property type="component" value="Unassembled WGS sequence"/>
</dbReference>